<feature type="region of interest" description="Disordered" evidence="3">
    <location>
        <begin position="37"/>
        <end position="79"/>
    </location>
</feature>
<dbReference type="GO" id="GO:0007165">
    <property type="term" value="P:signal transduction"/>
    <property type="evidence" value="ECO:0007669"/>
    <property type="project" value="InterPro"/>
</dbReference>
<evidence type="ECO:0000256" key="3">
    <source>
        <dbReference type="SAM" id="MobiDB-lite"/>
    </source>
</evidence>
<evidence type="ECO:0000313" key="4">
    <source>
        <dbReference type="EMBL" id="EFC45163.1"/>
    </source>
</evidence>
<dbReference type="InParanoid" id="D2VD28"/>
<dbReference type="KEGG" id="ngr:NAEGRDRAFT_66887"/>
<keyword evidence="2" id="KW-0342">GTP-binding</keyword>
<proteinExistence type="predicted"/>
<dbReference type="STRING" id="5762.D2VD28"/>
<feature type="compositionally biased region" description="Low complexity" evidence="3">
    <location>
        <begin position="175"/>
        <end position="204"/>
    </location>
</feature>
<dbReference type="GO" id="GO:0016020">
    <property type="term" value="C:membrane"/>
    <property type="evidence" value="ECO:0007669"/>
    <property type="project" value="InterPro"/>
</dbReference>
<dbReference type="GO" id="GO:0003924">
    <property type="term" value="F:GTPase activity"/>
    <property type="evidence" value="ECO:0007669"/>
    <property type="project" value="InterPro"/>
</dbReference>
<dbReference type="Gene3D" id="3.40.50.300">
    <property type="entry name" value="P-loop containing nucleotide triphosphate hydrolases"/>
    <property type="match status" value="1"/>
</dbReference>
<feature type="region of interest" description="Disordered" evidence="3">
    <location>
        <begin position="174"/>
        <end position="220"/>
    </location>
</feature>
<accession>D2VD28</accession>
<gene>
    <name evidence="4" type="ORF">NAEGRDRAFT_66887</name>
</gene>
<keyword evidence="1" id="KW-0547">Nucleotide-binding</keyword>
<dbReference type="PROSITE" id="PS51421">
    <property type="entry name" value="RAS"/>
    <property type="match status" value="1"/>
</dbReference>
<dbReference type="RefSeq" id="XP_002677907.1">
    <property type="nucleotide sequence ID" value="XM_002677861.1"/>
</dbReference>
<dbReference type="eggNOG" id="KOG0395">
    <property type="taxonomic scope" value="Eukaryota"/>
</dbReference>
<dbReference type="SUPFAM" id="SSF52540">
    <property type="entry name" value="P-loop containing nucleoside triphosphate hydrolases"/>
    <property type="match status" value="1"/>
</dbReference>
<dbReference type="EMBL" id="GG738864">
    <property type="protein sequence ID" value="EFC45163.1"/>
    <property type="molecule type" value="Genomic_DNA"/>
</dbReference>
<dbReference type="PROSITE" id="PS51420">
    <property type="entry name" value="RHO"/>
    <property type="match status" value="1"/>
</dbReference>
<dbReference type="AlphaFoldDB" id="D2VD28"/>
<dbReference type="PRINTS" id="PR00449">
    <property type="entry name" value="RASTRNSFRMNG"/>
</dbReference>
<evidence type="ECO:0000256" key="1">
    <source>
        <dbReference type="ARBA" id="ARBA00022741"/>
    </source>
</evidence>
<organism evidence="5">
    <name type="scientific">Naegleria gruberi</name>
    <name type="common">Amoeba</name>
    <dbReference type="NCBI Taxonomy" id="5762"/>
    <lineage>
        <taxon>Eukaryota</taxon>
        <taxon>Discoba</taxon>
        <taxon>Heterolobosea</taxon>
        <taxon>Tetramitia</taxon>
        <taxon>Eutetramitia</taxon>
        <taxon>Vahlkampfiidae</taxon>
        <taxon>Naegleria</taxon>
    </lineage>
</organism>
<dbReference type="VEuPathDB" id="AmoebaDB:NAEGRDRAFT_66887"/>
<protein>
    <submittedName>
        <fullName evidence="4">Ras family small GTPase</fullName>
    </submittedName>
</protein>
<dbReference type="InterPro" id="IPR027417">
    <property type="entry name" value="P-loop_NTPase"/>
</dbReference>
<dbReference type="InterPro" id="IPR020849">
    <property type="entry name" value="Small_GTPase_Ras-type"/>
</dbReference>
<sequence>MSGADFVLSATTTNNNNGDDTIHQKIQLFTQAIGEVDQEGKSTTNASSARRWSFSSDSSSSSSHSSNSSSGADDTADDEDEEITMVWNNATDSNVDNNIETSVTTPLNNKIVIITNEEDIGEEENTLSDSSDIISNTYNSIEQKEEDKPVVPSYEKFSLKEQLKLKLPSSILHLTSPNNTTSNNNSSTQFTTTTLTDNSSKSSSPQTPTEKPTTNGDESLQIMELNIESPNEELDDTSRRFTFNSTDIIKAVFEGKHDEEVGKLLQTDVSDYLTQLVKRKNQITNPVVMPSPSPIKRMNSTFLTPSTPLGMTKSGSSSDISSPCSSPNLDKLNTIIEKKKLSRSNTTVHNYTLSPELKQRRKITAIGSGMIPNDFNMVQSPLSDYGIDFSQSDSKITASKRSMSIGPNLQSYYSSSTNAMKSDPNSVSTDDIYRVTILGSVGVGKSSLINKFIKGTFSNEYNSTVFEDIYHKPLMFLKYQEIKLLEILDTSALHIKHYKNKANQEDESPSMEIPSSFLSDYIINCDAYILVYSVDDIQSYKYCKDIYKSIVGQKKMAGLKRTRSNLRASGNSLIATPRTVARSDVPLVLVGNKSDVGIEEKFIDSKVVWEDVHTELAFGSNCSFVETSAKKEDVDCIFQALVNRICLREEPKTSSKIQISSSLPTKKTGQHDSNKKCVIL</sequence>
<dbReference type="Proteomes" id="UP000006671">
    <property type="component" value="Unassembled WGS sequence"/>
</dbReference>
<dbReference type="GeneID" id="8849032"/>
<dbReference type="SMART" id="SM00173">
    <property type="entry name" value="RAS"/>
    <property type="match status" value="1"/>
</dbReference>
<dbReference type="PROSITE" id="PS51419">
    <property type="entry name" value="RAB"/>
    <property type="match status" value="1"/>
</dbReference>
<dbReference type="SMART" id="SM00175">
    <property type="entry name" value="RAB"/>
    <property type="match status" value="1"/>
</dbReference>
<keyword evidence="5" id="KW-1185">Reference proteome</keyword>
<dbReference type="InterPro" id="IPR001806">
    <property type="entry name" value="Small_GTPase"/>
</dbReference>
<feature type="compositionally biased region" description="Polar residues" evidence="3">
    <location>
        <begin position="205"/>
        <end position="218"/>
    </location>
</feature>
<evidence type="ECO:0000256" key="2">
    <source>
        <dbReference type="ARBA" id="ARBA00023134"/>
    </source>
</evidence>
<dbReference type="GO" id="GO:0005525">
    <property type="term" value="F:GTP binding"/>
    <property type="evidence" value="ECO:0007669"/>
    <property type="project" value="UniProtKB-KW"/>
</dbReference>
<dbReference type="OrthoDB" id="10482217at2759"/>
<name>D2VD28_NAEGR</name>
<evidence type="ECO:0000313" key="5">
    <source>
        <dbReference type="Proteomes" id="UP000006671"/>
    </source>
</evidence>
<dbReference type="PANTHER" id="PTHR24070">
    <property type="entry name" value="RAS, DI-RAS, AND RHEB FAMILY MEMBERS OF SMALL GTPASE SUPERFAMILY"/>
    <property type="match status" value="1"/>
</dbReference>
<feature type="compositionally biased region" description="Low complexity" evidence="3">
    <location>
        <begin position="46"/>
        <end position="73"/>
    </location>
</feature>
<reference evidence="4 5" key="1">
    <citation type="journal article" date="2010" name="Cell">
        <title>The genome of Naegleria gruberi illuminates early eukaryotic versatility.</title>
        <authorList>
            <person name="Fritz-Laylin L.K."/>
            <person name="Prochnik S.E."/>
            <person name="Ginger M.L."/>
            <person name="Dacks J.B."/>
            <person name="Carpenter M.L."/>
            <person name="Field M.C."/>
            <person name="Kuo A."/>
            <person name="Paredez A."/>
            <person name="Chapman J."/>
            <person name="Pham J."/>
            <person name="Shu S."/>
            <person name="Neupane R."/>
            <person name="Cipriano M."/>
            <person name="Mancuso J."/>
            <person name="Tu H."/>
            <person name="Salamov A."/>
            <person name="Lindquist E."/>
            <person name="Shapiro H."/>
            <person name="Lucas S."/>
            <person name="Grigoriev I.V."/>
            <person name="Cande W.Z."/>
            <person name="Fulton C."/>
            <person name="Rokhsar D.S."/>
            <person name="Dawson S.C."/>
        </authorList>
    </citation>
    <scope>NUCLEOTIDE SEQUENCE [LARGE SCALE GENOMIC DNA]</scope>
    <source>
        <strain evidence="4 5">NEG-M</strain>
    </source>
</reference>
<dbReference type="Pfam" id="PF00071">
    <property type="entry name" value="Ras"/>
    <property type="match status" value="2"/>
</dbReference>